<protein>
    <submittedName>
        <fullName evidence="1">Uncharacterized protein</fullName>
    </submittedName>
</protein>
<evidence type="ECO:0000313" key="1">
    <source>
        <dbReference type="EMBL" id="GBP34801.1"/>
    </source>
</evidence>
<dbReference type="Proteomes" id="UP000299102">
    <property type="component" value="Unassembled WGS sequence"/>
</dbReference>
<organism evidence="1 2">
    <name type="scientific">Eumeta variegata</name>
    <name type="common">Bagworm moth</name>
    <name type="synonym">Eumeta japonica</name>
    <dbReference type="NCBI Taxonomy" id="151549"/>
    <lineage>
        <taxon>Eukaryota</taxon>
        <taxon>Metazoa</taxon>
        <taxon>Ecdysozoa</taxon>
        <taxon>Arthropoda</taxon>
        <taxon>Hexapoda</taxon>
        <taxon>Insecta</taxon>
        <taxon>Pterygota</taxon>
        <taxon>Neoptera</taxon>
        <taxon>Endopterygota</taxon>
        <taxon>Lepidoptera</taxon>
        <taxon>Glossata</taxon>
        <taxon>Ditrysia</taxon>
        <taxon>Tineoidea</taxon>
        <taxon>Psychidae</taxon>
        <taxon>Oiketicinae</taxon>
        <taxon>Eumeta</taxon>
    </lineage>
</organism>
<sequence>MKFLVAERNNSFLSVLKGTSTPFTAHTLDIAICKGLNLDPSRPDSAGGGAWGALTIVISNAVTTSETDKLMFCPK</sequence>
<accession>A0A4C1V7H0</accession>
<keyword evidence="2" id="KW-1185">Reference proteome</keyword>
<reference evidence="1 2" key="1">
    <citation type="journal article" date="2019" name="Commun. Biol.">
        <title>The bagworm genome reveals a unique fibroin gene that provides high tensile strength.</title>
        <authorList>
            <person name="Kono N."/>
            <person name="Nakamura H."/>
            <person name="Ohtoshi R."/>
            <person name="Tomita M."/>
            <person name="Numata K."/>
            <person name="Arakawa K."/>
        </authorList>
    </citation>
    <scope>NUCLEOTIDE SEQUENCE [LARGE SCALE GENOMIC DNA]</scope>
</reference>
<gene>
    <name evidence="1" type="ORF">EVAR_21866_1</name>
</gene>
<evidence type="ECO:0000313" key="2">
    <source>
        <dbReference type="Proteomes" id="UP000299102"/>
    </source>
</evidence>
<proteinExistence type="predicted"/>
<dbReference type="EMBL" id="BGZK01000294">
    <property type="protein sequence ID" value="GBP34801.1"/>
    <property type="molecule type" value="Genomic_DNA"/>
</dbReference>
<comment type="caution">
    <text evidence="1">The sequence shown here is derived from an EMBL/GenBank/DDBJ whole genome shotgun (WGS) entry which is preliminary data.</text>
</comment>
<name>A0A4C1V7H0_EUMVA</name>
<dbReference type="AlphaFoldDB" id="A0A4C1V7H0"/>